<feature type="region of interest" description="Disordered" evidence="1">
    <location>
        <begin position="1"/>
        <end position="32"/>
    </location>
</feature>
<evidence type="ECO:0000256" key="1">
    <source>
        <dbReference type="SAM" id="MobiDB-lite"/>
    </source>
</evidence>
<accession>A0A147BQN3</accession>
<reference evidence="2" key="1">
    <citation type="journal article" date="2018" name="PLoS Negl. Trop. Dis.">
        <title>Sialome diversity of ticks revealed by RNAseq of single tick salivary glands.</title>
        <authorList>
            <person name="Perner J."/>
            <person name="Kropackova S."/>
            <person name="Kopacek P."/>
            <person name="Ribeiro J.M."/>
        </authorList>
    </citation>
    <scope>NUCLEOTIDE SEQUENCE</scope>
    <source>
        <strain evidence="2">Siblings of single egg batch collected in Ceske Budejovice</strain>
        <tissue evidence="2">Salivary glands</tissue>
    </source>
</reference>
<evidence type="ECO:0008006" key="3">
    <source>
        <dbReference type="Google" id="ProtNLM"/>
    </source>
</evidence>
<sequence>TEEVTDEAIASDVHGNSQDRNDIKPDEKDTCDVPSNREVVDAIYVSRRFASTHQDEDAMQAICLCEHRVMPIIMPRVFQKKVT</sequence>
<evidence type="ECO:0000313" key="2">
    <source>
        <dbReference type="EMBL" id="JAR93070.1"/>
    </source>
</evidence>
<protein>
    <recommendedName>
        <fullName evidence="3">Tick transposon</fullName>
    </recommendedName>
</protein>
<proteinExistence type="predicted"/>
<name>A0A147BQN3_IXORI</name>
<dbReference type="EMBL" id="GEGO01002334">
    <property type="protein sequence ID" value="JAR93070.1"/>
    <property type="molecule type" value="Transcribed_RNA"/>
</dbReference>
<feature type="compositionally biased region" description="Basic and acidic residues" evidence="1">
    <location>
        <begin position="17"/>
        <end position="31"/>
    </location>
</feature>
<organism evidence="2">
    <name type="scientific">Ixodes ricinus</name>
    <name type="common">Common tick</name>
    <name type="synonym">Acarus ricinus</name>
    <dbReference type="NCBI Taxonomy" id="34613"/>
    <lineage>
        <taxon>Eukaryota</taxon>
        <taxon>Metazoa</taxon>
        <taxon>Ecdysozoa</taxon>
        <taxon>Arthropoda</taxon>
        <taxon>Chelicerata</taxon>
        <taxon>Arachnida</taxon>
        <taxon>Acari</taxon>
        <taxon>Parasitiformes</taxon>
        <taxon>Ixodida</taxon>
        <taxon>Ixodoidea</taxon>
        <taxon>Ixodidae</taxon>
        <taxon>Ixodinae</taxon>
        <taxon>Ixodes</taxon>
    </lineage>
</organism>
<feature type="non-terminal residue" evidence="2">
    <location>
        <position position="83"/>
    </location>
</feature>
<feature type="non-terminal residue" evidence="2">
    <location>
        <position position="1"/>
    </location>
</feature>
<dbReference type="AlphaFoldDB" id="A0A147BQN3"/>